<reference evidence="1 2" key="1">
    <citation type="submission" date="2021-03" db="EMBL/GenBank/DDBJ databases">
        <title>Haloterrigena longa sp. nov. and Haloterrigena limicola sp. nov., extremely halophilic archaea isolated from a salt lake.</title>
        <authorList>
            <person name="Henglin C."/>
        </authorList>
    </citation>
    <scope>NUCLEOTIDE SEQUENCE [LARGE SCALE GENOMIC DNA]</scope>
    <source>
        <strain evidence="1 2">KZCA68</strain>
    </source>
</reference>
<dbReference type="AlphaFoldDB" id="A0A8A2VHF4"/>
<evidence type="ECO:0000313" key="1">
    <source>
        <dbReference type="EMBL" id="QSW99845.1"/>
    </source>
</evidence>
<dbReference type="InterPro" id="IPR036866">
    <property type="entry name" value="RibonucZ/Hydroxyglut_hydro"/>
</dbReference>
<dbReference type="RefSeq" id="WP_207289450.1">
    <property type="nucleotide sequence ID" value="NZ_CP071462.1"/>
</dbReference>
<keyword evidence="2" id="KW-1185">Reference proteome</keyword>
<dbReference type="KEGG" id="hakz:J0X25_02460"/>
<dbReference type="EMBL" id="CP071462">
    <property type="protein sequence ID" value="QSW99845.1"/>
    <property type="molecule type" value="Genomic_DNA"/>
</dbReference>
<dbReference type="Gene3D" id="3.60.15.10">
    <property type="entry name" value="Ribonuclease Z/Hydroxyacylglutathione hydrolase-like"/>
    <property type="match status" value="1"/>
</dbReference>
<name>A0A8A2VHF4_9EURY</name>
<evidence type="ECO:0008006" key="3">
    <source>
        <dbReference type="Google" id="ProtNLM"/>
    </source>
</evidence>
<sequence length="238" mass="25782">MTAYDRSPPTDPRFVDDFDDGFGWLAQPDETGQRASHALVGADDRLWLFDPLEAPRIDAELERRGEVAGVVVCSNYHARDAAAFARRYDVPVFVPSWLDRAAGRLSDGDIDLDLEFVTDEIGASGFAVREANPFPGWREAIAYRRSNGTLYVPDLLGTAPPYLAGDERLAVYLLCRLTPPTGAFTGIAPERILLGHGEGIPEDATAALGDALANARRGFPRALLTNGRSQLGALVDAL</sequence>
<dbReference type="SUPFAM" id="SSF56281">
    <property type="entry name" value="Metallo-hydrolase/oxidoreductase"/>
    <property type="match status" value="1"/>
</dbReference>
<proteinExistence type="predicted"/>
<protein>
    <recommendedName>
        <fullName evidence="3">MBL fold metallo-hydrolase</fullName>
    </recommendedName>
</protein>
<evidence type="ECO:0000313" key="2">
    <source>
        <dbReference type="Proteomes" id="UP000663203"/>
    </source>
</evidence>
<accession>A0A8A2VHF4</accession>
<gene>
    <name evidence="1" type="ORF">J0X25_02460</name>
</gene>
<organism evidence="1 2">
    <name type="scientific">Haloterrigena alkaliphila</name>
    <dbReference type="NCBI Taxonomy" id="2816475"/>
    <lineage>
        <taxon>Archaea</taxon>
        <taxon>Methanobacteriati</taxon>
        <taxon>Methanobacteriota</taxon>
        <taxon>Stenosarchaea group</taxon>
        <taxon>Halobacteria</taxon>
        <taxon>Halobacteriales</taxon>
        <taxon>Natrialbaceae</taxon>
        <taxon>Haloterrigena</taxon>
    </lineage>
</organism>
<dbReference type="GeneID" id="63186131"/>
<dbReference type="Proteomes" id="UP000663203">
    <property type="component" value="Chromosome"/>
</dbReference>